<evidence type="ECO:0000256" key="1">
    <source>
        <dbReference type="SAM" id="Phobius"/>
    </source>
</evidence>
<feature type="transmembrane region" description="Helical" evidence="1">
    <location>
        <begin position="6"/>
        <end position="32"/>
    </location>
</feature>
<proteinExistence type="predicted"/>
<name>A0A8D8HD69_CULPI</name>
<protein>
    <submittedName>
        <fullName evidence="2">(northern house mosquito) hypothetical protein</fullName>
    </submittedName>
</protein>
<dbReference type="EMBL" id="HBUE01313754">
    <property type="protein sequence ID" value="CAG6584702.1"/>
    <property type="molecule type" value="Transcribed_RNA"/>
</dbReference>
<dbReference type="AlphaFoldDB" id="A0A8D8HD69"/>
<keyword evidence="1" id="KW-1133">Transmembrane helix</keyword>
<dbReference type="PROSITE" id="PS51257">
    <property type="entry name" value="PROKAR_LIPOPROTEIN"/>
    <property type="match status" value="1"/>
</dbReference>
<dbReference type="EMBL" id="HBUE01207448">
    <property type="protein sequence ID" value="CAG6532830.1"/>
    <property type="molecule type" value="Transcribed_RNA"/>
</dbReference>
<accession>A0A8D8HD69</accession>
<keyword evidence="1" id="KW-0812">Transmembrane</keyword>
<keyword evidence="1" id="KW-0472">Membrane</keyword>
<sequence>MRSVLYINPTIFVIIFFGCSKPSSILLCLCALKLKQRLIIFYVSVQSAPNRATASMTQVNLFTAGAVIIIILLIYHYLAKKYHYFLPKPVPCLKPSFLVGSSGPVLLRRQGVTTFMKKVYNSFPDAKLVCY</sequence>
<dbReference type="EMBL" id="HBUE01313756">
    <property type="protein sequence ID" value="CAG6584707.1"/>
    <property type="molecule type" value="Transcribed_RNA"/>
</dbReference>
<organism evidence="2">
    <name type="scientific">Culex pipiens</name>
    <name type="common">House mosquito</name>
    <dbReference type="NCBI Taxonomy" id="7175"/>
    <lineage>
        <taxon>Eukaryota</taxon>
        <taxon>Metazoa</taxon>
        <taxon>Ecdysozoa</taxon>
        <taxon>Arthropoda</taxon>
        <taxon>Hexapoda</taxon>
        <taxon>Insecta</taxon>
        <taxon>Pterygota</taxon>
        <taxon>Neoptera</taxon>
        <taxon>Endopterygota</taxon>
        <taxon>Diptera</taxon>
        <taxon>Nematocera</taxon>
        <taxon>Culicoidea</taxon>
        <taxon>Culicidae</taxon>
        <taxon>Culicinae</taxon>
        <taxon>Culicini</taxon>
        <taxon>Culex</taxon>
        <taxon>Culex</taxon>
    </lineage>
</organism>
<feature type="transmembrane region" description="Helical" evidence="1">
    <location>
        <begin position="59"/>
        <end position="78"/>
    </location>
</feature>
<reference evidence="2" key="1">
    <citation type="submission" date="2021-05" db="EMBL/GenBank/DDBJ databases">
        <authorList>
            <person name="Alioto T."/>
            <person name="Alioto T."/>
            <person name="Gomez Garrido J."/>
        </authorList>
    </citation>
    <scope>NUCLEOTIDE SEQUENCE</scope>
</reference>
<evidence type="ECO:0000313" key="2">
    <source>
        <dbReference type="EMBL" id="CAG6532830.1"/>
    </source>
</evidence>
<dbReference type="EMBL" id="HBUE01207450">
    <property type="protein sequence ID" value="CAG6532835.1"/>
    <property type="molecule type" value="Transcribed_RNA"/>
</dbReference>